<dbReference type="EMBL" id="JBHMEY010000067">
    <property type="protein sequence ID" value="MFB9098165.1"/>
    <property type="molecule type" value="Genomic_DNA"/>
</dbReference>
<accession>A0ABV5GRZ8</accession>
<comment type="caution">
    <text evidence="1">The sequence shown here is derived from an EMBL/GenBank/DDBJ whole genome shotgun (WGS) entry which is preliminary data.</text>
</comment>
<organism evidence="1 2">
    <name type="scientific">Flavobacterium jumunjinense</name>
    <dbReference type="NCBI Taxonomy" id="998845"/>
    <lineage>
        <taxon>Bacteria</taxon>
        <taxon>Pseudomonadati</taxon>
        <taxon>Bacteroidota</taxon>
        <taxon>Flavobacteriia</taxon>
        <taxon>Flavobacteriales</taxon>
        <taxon>Flavobacteriaceae</taxon>
        <taxon>Flavobacterium</taxon>
    </lineage>
</organism>
<sequence>MIYTFEKSDLITKQLRKFTTAYTHHVVGQYANIDFWINEVVTSLKAIDEHKKRFDKLYTAQKEWTEDHGTVIHKYCFICNGRCEFSNGKPSLPVYKQEKGLRKELVDAAYFFLLRCFRIGLLTREELKQKCDTIGTSIDPNDLE</sequence>
<proteinExistence type="predicted"/>
<dbReference type="Proteomes" id="UP001589607">
    <property type="component" value="Unassembled WGS sequence"/>
</dbReference>
<evidence type="ECO:0000313" key="1">
    <source>
        <dbReference type="EMBL" id="MFB9098165.1"/>
    </source>
</evidence>
<reference evidence="1 2" key="1">
    <citation type="submission" date="2024-09" db="EMBL/GenBank/DDBJ databases">
        <authorList>
            <person name="Sun Q."/>
            <person name="Mori K."/>
        </authorList>
    </citation>
    <scope>NUCLEOTIDE SEQUENCE [LARGE SCALE GENOMIC DNA]</scope>
    <source>
        <strain evidence="1 2">CECT 7955</strain>
    </source>
</reference>
<keyword evidence="2" id="KW-1185">Reference proteome</keyword>
<evidence type="ECO:0000313" key="2">
    <source>
        <dbReference type="Proteomes" id="UP001589607"/>
    </source>
</evidence>
<protein>
    <submittedName>
        <fullName evidence="1">Uncharacterized protein</fullName>
    </submittedName>
</protein>
<gene>
    <name evidence="1" type="ORF">ACFFVF_16730</name>
</gene>
<name>A0ABV5GRZ8_9FLAO</name>
<dbReference type="RefSeq" id="WP_236456254.1">
    <property type="nucleotide sequence ID" value="NZ_CBCSGE010000003.1"/>
</dbReference>